<comment type="similarity">
    <text evidence="2">Belongs to the patched family.</text>
</comment>
<dbReference type="RefSeq" id="XP_028025269.1">
    <property type="nucleotide sequence ID" value="XM_028169468.1"/>
</dbReference>
<evidence type="ECO:0000256" key="2">
    <source>
        <dbReference type="ARBA" id="ARBA00005585"/>
    </source>
</evidence>
<reference evidence="15" key="1">
    <citation type="submission" date="2025-08" db="UniProtKB">
        <authorList>
            <consortium name="RefSeq"/>
        </authorList>
    </citation>
    <scope>IDENTIFICATION</scope>
    <source>
        <tissue evidence="15">Silk gland</tissue>
    </source>
</reference>
<dbReference type="Pfam" id="PF16414">
    <property type="entry name" value="NPC1_N"/>
    <property type="match status" value="1"/>
</dbReference>
<accession>A0A6J2J9K2</accession>
<keyword evidence="8" id="KW-1015">Disulfide bond</keyword>
<dbReference type="GO" id="GO:0005886">
    <property type="term" value="C:plasma membrane"/>
    <property type="evidence" value="ECO:0007669"/>
    <property type="project" value="TreeGrafter"/>
</dbReference>
<feature type="transmembrane region" description="Helical" evidence="11">
    <location>
        <begin position="1180"/>
        <end position="1200"/>
    </location>
</feature>
<feature type="signal peptide" evidence="12">
    <location>
        <begin position="1"/>
        <end position="19"/>
    </location>
</feature>
<feature type="chain" id="PRO_5027089154" evidence="12">
    <location>
        <begin position="20"/>
        <end position="1239"/>
    </location>
</feature>
<feature type="transmembrane region" description="Helical" evidence="11">
    <location>
        <begin position="646"/>
        <end position="667"/>
    </location>
</feature>
<evidence type="ECO:0000256" key="3">
    <source>
        <dbReference type="ARBA" id="ARBA00022448"/>
    </source>
</evidence>
<keyword evidence="9" id="KW-0325">Glycoprotein</keyword>
<organism evidence="14 15">
    <name type="scientific">Bombyx mandarina</name>
    <name type="common">Wild silk moth</name>
    <name type="synonym">Wild silkworm</name>
    <dbReference type="NCBI Taxonomy" id="7092"/>
    <lineage>
        <taxon>Eukaryota</taxon>
        <taxon>Metazoa</taxon>
        <taxon>Ecdysozoa</taxon>
        <taxon>Arthropoda</taxon>
        <taxon>Hexapoda</taxon>
        <taxon>Insecta</taxon>
        <taxon>Pterygota</taxon>
        <taxon>Neoptera</taxon>
        <taxon>Endopterygota</taxon>
        <taxon>Lepidoptera</taxon>
        <taxon>Glossata</taxon>
        <taxon>Ditrysia</taxon>
        <taxon>Bombycoidea</taxon>
        <taxon>Bombycidae</taxon>
        <taxon>Bombycinae</taxon>
        <taxon>Bombyx</taxon>
    </lineage>
</organism>
<evidence type="ECO:0000256" key="10">
    <source>
        <dbReference type="ARBA" id="ARBA00034049"/>
    </source>
</evidence>
<dbReference type="GO" id="GO:0030299">
    <property type="term" value="P:intestinal cholesterol absorption"/>
    <property type="evidence" value="ECO:0007669"/>
    <property type="project" value="TreeGrafter"/>
</dbReference>
<feature type="transmembrane region" description="Helical" evidence="11">
    <location>
        <begin position="703"/>
        <end position="724"/>
    </location>
</feature>
<evidence type="ECO:0000256" key="5">
    <source>
        <dbReference type="ARBA" id="ARBA00022729"/>
    </source>
</evidence>
<dbReference type="PANTHER" id="PTHR45727:SF6">
    <property type="entry name" value="NPC INTRACELLULAR CHOLESTEROL TRANSPORTER 1 HOMOLOG 1B"/>
    <property type="match status" value="1"/>
</dbReference>
<dbReference type="GeneID" id="114239316"/>
<evidence type="ECO:0000256" key="1">
    <source>
        <dbReference type="ARBA" id="ARBA00004141"/>
    </source>
</evidence>
<feature type="transmembrane region" description="Helical" evidence="11">
    <location>
        <begin position="268"/>
        <end position="290"/>
    </location>
</feature>
<dbReference type="OrthoDB" id="6510177at2759"/>
<evidence type="ECO:0000256" key="11">
    <source>
        <dbReference type="SAM" id="Phobius"/>
    </source>
</evidence>
<evidence type="ECO:0000313" key="14">
    <source>
        <dbReference type="Proteomes" id="UP000504629"/>
    </source>
</evidence>
<dbReference type="GO" id="GO:0042632">
    <property type="term" value="P:cholesterol homeostasis"/>
    <property type="evidence" value="ECO:0007669"/>
    <property type="project" value="TreeGrafter"/>
</dbReference>
<name>A0A6J2J9K2_BOMMA</name>
<keyword evidence="6 11" id="KW-1133">Transmembrane helix</keyword>
<dbReference type="Proteomes" id="UP000504629">
    <property type="component" value="Unplaced"/>
</dbReference>
<dbReference type="InterPro" id="IPR000731">
    <property type="entry name" value="SSD"/>
</dbReference>
<dbReference type="GO" id="GO:0015485">
    <property type="term" value="F:cholesterol binding"/>
    <property type="evidence" value="ECO:0007669"/>
    <property type="project" value="TreeGrafter"/>
</dbReference>
<feature type="domain" description="SSD" evidence="13">
    <location>
        <begin position="583"/>
        <end position="760"/>
    </location>
</feature>
<dbReference type="InterPro" id="IPR053956">
    <property type="entry name" value="NPC1_MLD"/>
</dbReference>
<dbReference type="KEGG" id="bman:114239316"/>
<dbReference type="PROSITE" id="PS50156">
    <property type="entry name" value="SSD"/>
    <property type="match status" value="1"/>
</dbReference>
<evidence type="ECO:0000256" key="9">
    <source>
        <dbReference type="ARBA" id="ARBA00023180"/>
    </source>
</evidence>
<feature type="transmembrane region" description="Helical" evidence="11">
    <location>
        <begin position="1141"/>
        <end position="1159"/>
    </location>
</feature>
<dbReference type="InterPro" id="IPR032190">
    <property type="entry name" value="NPC1_N"/>
</dbReference>
<evidence type="ECO:0000256" key="7">
    <source>
        <dbReference type="ARBA" id="ARBA00023136"/>
    </source>
</evidence>
<evidence type="ECO:0000256" key="6">
    <source>
        <dbReference type="ARBA" id="ARBA00022989"/>
    </source>
</evidence>
<feature type="transmembrane region" description="Helical" evidence="11">
    <location>
        <begin position="1106"/>
        <end position="1129"/>
    </location>
</feature>
<evidence type="ECO:0000256" key="12">
    <source>
        <dbReference type="SAM" id="SignalP"/>
    </source>
</evidence>
<dbReference type="InterPro" id="IPR053958">
    <property type="entry name" value="HMGCR/SNAP/NPC1-like_SSD"/>
</dbReference>
<dbReference type="SUPFAM" id="SSF82866">
    <property type="entry name" value="Multidrug efflux transporter AcrB transmembrane domain"/>
    <property type="match status" value="2"/>
</dbReference>
<feature type="transmembrane region" description="Helical" evidence="11">
    <location>
        <begin position="736"/>
        <end position="760"/>
    </location>
</feature>
<dbReference type="Pfam" id="PF22314">
    <property type="entry name" value="NPC1_MLD"/>
    <property type="match status" value="1"/>
</dbReference>
<feature type="transmembrane region" description="Helical" evidence="11">
    <location>
        <begin position="815"/>
        <end position="832"/>
    </location>
</feature>
<gene>
    <name evidence="15" type="primary">LOC114239316</name>
</gene>
<evidence type="ECO:0000313" key="15">
    <source>
        <dbReference type="RefSeq" id="XP_028025269.1"/>
    </source>
</evidence>
<proteinExistence type="inferred from homology"/>
<evidence type="ECO:0000259" key="13">
    <source>
        <dbReference type="PROSITE" id="PS50156"/>
    </source>
</evidence>
<dbReference type="PANTHER" id="PTHR45727">
    <property type="entry name" value="NPC INTRACELLULAR CHOLESTEROL TRANSPORTER 1"/>
    <property type="match status" value="1"/>
</dbReference>
<evidence type="ECO:0000256" key="8">
    <source>
        <dbReference type="ARBA" id="ARBA00023157"/>
    </source>
</evidence>
<feature type="transmembrane region" description="Helical" evidence="11">
    <location>
        <begin position="1206"/>
        <end position="1233"/>
    </location>
</feature>
<feature type="transmembrane region" description="Helical" evidence="11">
    <location>
        <begin position="852"/>
        <end position="872"/>
    </location>
</feature>
<dbReference type="GO" id="GO:0015918">
    <property type="term" value="P:sterol transport"/>
    <property type="evidence" value="ECO:0007669"/>
    <property type="project" value="TreeGrafter"/>
</dbReference>
<feature type="transmembrane region" description="Helical" evidence="11">
    <location>
        <begin position="1078"/>
        <end position="1099"/>
    </location>
</feature>
<dbReference type="Pfam" id="PF12349">
    <property type="entry name" value="Sterol-sensing"/>
    <property type="match status" value="1"/>
</dbReference>
<feature type="transmembrane region" description="Helical" evidence="11">
    <location>
        <begin position="584"/>
        <end position="605"/>
    </location>
</feature>
<feature type="transmembrane region" description="Helical" evidence="11">
    <location>
        <begin position="617"/>
        <end position="640"/>
    </location>
</feature>
<dbReference type="Gene3D" id="1.20.1640.10">
    <property type="entry name" value="Multidrug efflux transporter AcrB transmembrane domain"/>
    <property type="match status" value="2"/>
</dbReference>
<sequence length="1239" mass="138449">MNFFITLILVFLYTSDVKAKCRFRGECIEIAGHAKPCPVDIEARPVVEGLSPADAEEIVDILTERCPSLVFDENGVKKPFNEILTCCEPVQIRKLSESLMLADGILGRCPTCLRNFARQICEMNCSPDQSRFVDVYTEVSGGVRYVNEIDYRLYEPFMLGAHASCAGVIIPQTGLPAINMMCGNAVVCDADAWFGFTGDTSSNPMAPVQVNFLRWPTPEDSMNAPAPQCNETAEGDLPCSCVDCAAMCPTGTEPVVPEICTVLDVHCVGFAVGITVFVITTIIFIILTLLEYRKLRKVETKTPLPADVQRFTIFFQNLFAKIGVFAANNPILIIMVTSWVSIGVLYGAFSLNITSNPIELWSSPVSRSREQLNYFNTRFGPFYRAAQVFLQFKGLEPFEVDNVTYGSAFRIEAIHELIKLEDEIYKIGKDDGRVSLEQVCYAPNRPRGGEQRLDQCVSMSVSVYFGQDRDNINENTYLDQIQNCLNNHYALNCLASWGGGSEPEITFGGFEGNNILSADTLLINFPITNFMLEEDLRPVLEWEQKFIDLLHDYRDNWKSDFVEVAFGTERSIEDEIRRVSVAEILPISISYIIMFIYVIIALGNVRHCKTWLLDSKIVVAAGSIVVVLLSIGCALGLMGYTGITTTLLAINVIPFFILSVGIDNVFLMVNTLHDIQNDLKSYDDYNENFSFVKKRSFVFEKMMSAVGPSIFVSSVTQITCFGIGSITNFPAVQTFAVFASFSLTFLFVFQITTVVAILSLDYKRVSQNRPDLFCCIRKKILNDDDPLNSETPYKSITKRLMKPYSKFLLNWKTKIIVAILFMLLVSTSVVLIPQVEIGLDQEMSLPTDSYVYSYLVAVSKLLRLGPPVYFVLKAGLDFSNTNHQNVICGGQLCYDDSLFTQVFLASQHSSITRISKSSNSWLDDFIDWTSLSGACCKYNTTDNGFCPSTDNSPECAFCTIGRDEWANGLRPSSEAFKRYIPFFLRDEPTPTCNKGGLASYANAVNYLLDSEGHATVRDTNFMAYHTSVSTSSDYIEAVKYGYEISDSITAAIKKRTGLDVEVFPYSIFYVYYEQYLTIWGDTFAALGYCLIGALVINLLASGFNFLTTFAVIFTAILVVINMMGVMYIWNIPLNAVSCVNLVVSIGIAVEFCSHIAYAFDSSTRPADERVQDALQKIGSTVITGITFTNIPIIVLAFSYTQVIEVFFFRMFFTLIILGFLHGMVFFPVLLSYLNNLRNK</sequence>
<keyword evidence="3" id="KW-0813">Transport</keyword>
<protein>
    <submittedName>
        <fullName evidence="15">NPC intracellular cholesterol transporter 1 homolog 1b-like</fullName>
    </submittedName>
</protein>
<comment type="catalytic activity">
    <reaction evidence="10">
        <text>cholesterol(in) = cholesterol(out)</text>
        <dbReference type="Rhea" id="RHEA:39747"/>
        <dbReference type="ChEBI" id="CHEBI:16113"/>
    </reaction>
</comment>
<keyword evidence="7 11" id="KW-0472">Membrane</keyword>
<keyword evidence="5 12" id="KW-0732">Signal</keyword>
<keyword evidence="14" id="KW-1185">Reference proteome</keyword>
<dbReference type="AlphaFoldDB" id="A0A6J2J9K2"/>
<keyword evidence="4 11" id="KW-0812">Transmembrane</keyword>
<evidence type="ECO:0000256" key="4">
    <source>
        <dbReference type="ARBA" id="ARBA00022692"/>
    </source>
</evidence>
<comment type="subcellular location">
    <subcellularLocation>
        <location evidence="1">Membrane</location>
        <topology evidence="1">Multi-pass membrane protein</topology>
    </subcellularLocation>
</comment>